<dbReference type="GO" id="GO:0051603">
    <property type="term" value="P:proteolysis involved in protein catabolic process"/>
    <property type="evidence" value="ECO:0007669"/>
    <property type="project" value="InterPro"/>
</dbReference>
<sequence>MNTFSLCHLLGLSDLKRFKCCCFFRNAVLENSLSELGLKAPNPRKTGTTIAGLVYQGGVILGADTRATDDMVVADKNCMKIHHIAPSIYCCGAGVAADAEVTTQIMASNVELHSLNTGRPPLVAMVTRQLKQMLFRSVCGASLIVGGVDVAGAHLYSVYPQAHMINCRSSPRVRLTSLRSRRRRAVFEDRYKPDMELEEAKRLVRDAICAGIFCDLGSGSNVDLCVITEAPPPNRIATRKQQSGQYRYERGTTKVLTENVTRLNLDLIQESVVRMDQD</sequence>
<evidence type="ECO:0000259" key="4">
    <source>
        <dbReference type="Pfam" id="PF12465"/>
    </source>
</evidence>
<dbReference type="GO" id="GO:0005839">
    <property type="term" value="C:proteasome core complex"/>
    <property type="evidence" value="ECO:0007669"/>
    <property type="project" value="InterPro"/>
</dbReference>
<dbReference type="InterPro" id="IPR001353">
    <property type="entry name" value="Proteasome_sua/b"/>
</dbReference>
<reference evidence="5" key="1">
    <citation type="submission" date="2025-08" db="UniProtKB">
        <authorList>
            <consortium name="Ensembl"/>
        </authorList>
    </citation>
    <scope>IDENTIFICATION</scope>
</reference>
<keyword evidence="3" id="KW-0539">Nucleus</keyword>
<feature type="domain" description="Proteasome beta subunit C-terminal" evidence="4">
    <location>
        <begin position="239"/>
        <end position="272"/>
    </location>
</feature>
<dbReference type="PROSITE" id="PS00854">
    <property type="entry name" value="PROTEASOME_BETA_1"/>
    <property type="match status" value="1"/>
</dbReference>
<dbReference type="PANTHER" id="PTHR32194">
    <property type="entry name" value="METALLOPROTEASE TLDD"/>
    <property type="match status" value="1"/>
</dbReference>
<evidence type="ECO:0000256" key="2">
    <source>
        <dbReference type="ARBA" id="ARBA00022942"/>
    </source>
</evidence>
<dbReference type="InterPro" id="IPR023333">
    <property type="entry name" value="Proteasome_suB-type"/>
</dbReference>
<comment type="subcellular location">
    <subcellularLocation>
        <location evidence="3">Cytoplasm</location>
    </subcellularLocation>
    <subcellularLocation>
        <location evidence="3">Nucleus</location>
    </subcellularLocation>
</comment>
<dbReference type="Gene3D" id="3.60.20.10">
    <property type="entry name" value="Glutamine Phosphoribosylpyrophosphate, subunit 1, domain 1"/>
    <property type="match status" value="1"/>
</dbReference>
<accession>A0A8C6V0X0</accession>
<dbReference type="PANTHER" id="PTHR32194:SF9">
    <property type="entry name" value="PROTEASOME SUBUNIT BETA"/>
    <property type="match status" value="1"/>
</dbReference>
<dbReference type="AlphaFoldDB" id="A0A8C6V0X0"/>
<comment type="similarity">
    <text evidence="3">Belongs to the peptidase T1B family.</text>
</comment>
<protein>
    <recommendedName>
        <fullName evidence="3">Proteasome subunit beta</fullName>
    </recommendedName>
</protein>
<dbReference type="SUPFAM" id="SSF56235">
    <property type="entry name" value="N-terminal nucleophile aminohydrolases (Ntn hydrolases)"/>
    <property type="match status" value="1"/>
</dbReference>
<comment type="function">
    <text evidence="3">Component of the proteasome, a multicatalytic proteinase complex which is characterized by its ability to cleave peptides with Arg, Phe, Tyr, Leu, and Glu adjacent to the leaving group at neutral or slightly basic pH. The proteasome has an ATP-dependent proteolytic activity.</text>
</comment>
<evidence type="ECO:0000313" key="5">
    <source>
        <dbReference type="Ensembl" id="ENSNMLP00000044557.1"/>
    </source>
</evidence>
<evidence type="ECO:0000313" key="6">
    <source>
        <dbReference type="Proteomes" id="UP000694523"/>
    </source>
</evidence>
<dbReference type="InterPro" id="IPR016050">
    <property type="entry name" value="Proteasome_bsu_CS"/>
</dbReference>
<keyword evidence="2 3" id="KW-0647">Proteasome</keyword>
<dbReference type="InterPro" id="IPR029055">
    <property type="entry name" value="Ntn_hydrolases_N"/>
</dbReference>
<dbReference type="Pfam" id="PF12465">
    <property type="entry name" value="Pr_beta_C"/>
    <property type="match status" value="1"/>
</dbReference>
<dbReference type="GO" id="GO:0005737">
    <property type="term" value="C:cytoplasm"/>
    <property type="evidence" value="ECO:0007669"/>
    <property type="project" value="UniProtKB-SubCell"/>
</dbReference>
<proteinExistence type="inferred from homology"/>
<comment type="subunit">
    <text evidence="3">Component of the proteasome complex.</text>
</comment>
<keyword evidence="1 3" id="KW-0963">Cytoplasm</keyword>
<organism evidence="5 6">
    <name type="scientific">Neogobius melanostomus</name>
    <name type="common">round goby</name>
    <dbReference type="NCBI Taxonomy" id="47308"/>
    <lineage>
        <taxon>Eukaryota</taxon>
        <taxon>Metazoa</taxon>
        <taxon>Chordata</taxon>
        <taxon>Craniata</taxon>
        <taxon>Vertebrata</taxon>
        <taxon>Euteleostomi</taxon>
        <taxon>Actinopterygii</taxon>
        <taxon>Neopterygii</taxon>
        <taxon>Teleostei</taxon>
        <taxon>Neoteleostei</taxon>
        <taxon>Acanthomorphata</taxon>
        <taxon>Gobiaria</taxon>
        <taxon>Gobiiformes</taxon>
        <taxon>Gobioidei</taxon>
        <taxon>Gobiidae</taxon>
        <taxon>Benthophilinae</taxon>
        <taxon>Neogobiini</taxon>
        <taxon>Neogobius</taxon>
    </lineage>
</organism>
<dbReference type="InterPro" id="IPR024689">
    <property type="entry name" value="Proteasome_bsu_C"/>
</dbReference>
<keyword evidence="6" id="KW-1185">Reference proteome</keyword>
<reference evidence="5" key="2">
    <citation type="submission" date="2025-09" db="UniProtKB">
        <authorList>
            <consortium name="Ensembl"/>
        </authorList>
    </citation>
    <scope>IDENTIFICATION</scope>
</reference>
<dbReference type="Pfam" id="PF00227">
    <property type="entry name" value="Proteasome"/>
    <property type="match status" value="1"/>
</dbReference>
<dbReference type="Ensembl" id="ENSNMLT00000049469.1">
    <property type="protein sequence ID" value="ENSNMLP00000044557.1"/>
    <property type="gene ID" value="ENSNMLG00000026966.1"/>
</dbReference>
<evidence type="ECO:0000256" key="1">
    <source>
        <dbReference type="ARBA" id="ARBA00022490"/>
    </source>
</evidence>
<evidence type="ECO:0000256" key="3">
    <source>
        <dbReference type="RuleBase" id="RU004203"/>
    </source>
</evidence>
<name>A0A8C6V0X0_9GOBI</name>
<dbReference type="GO" id="GO:0005634">
    <property type="term" value="C:nucleus"/>
    <property type="evidence" value="ECO:0007669"/>
    <property type="project" value="UniProtKB-SubCell"/>
</dbReference>
<dbReference type="Proteomes" id="UP000694523">
    <property type="component" value="Unplaced"/>
</dbReference>